<dbReference type="GO" id="GO:0004252">
    <property type="term" value="F:serine-type endopeptidase activity"/>
    <property type="evidence" value="ECO:0007669"/>
    <property type="project" value="TreeGrafter"/>
</dbReference>
<comment type="similarity">
    <text evidence="1">Belongs to the peptidase S9C family.</text>
</comment>
<sequence>MNPITAADFHGLVKPSDPRLSPDGERVAFVRSVPTDDETYESTVYVVDSEGGDSRQFTVAEGVDSQPRWSPSGDRLAFVSTRGADDDRPQLWVMPTDGGEARQVTDVPGGVVGPVWSPDGTRIAFTQAATEAEREEGLDLDIGEEEEYERETPDPRVVDRLVYRQGAKYIDGTRSHVYVLDLASEEETLTRLTDGDYDHNGVEWGDATTLYYASKRTDPTDDSVVVDVLASDTEAGTEELVTQTTGWGAVLAATEDGRVAYPRTPEEGLSMRGTDLEVYDRATGETTVLTADLDRTVDLTAGIAWDPSEERLGFVTPDEGRVVVRTVASDGTELKTVVGEGHVSGFSVGDDAVAVARSEWDHPGDVFVAGRSGDHEPTRLTKLNADYLAAHEVRKPEELRFDSDGHEIQGWLLTPPGFDEREADETYPLAVEIHGGPHAMWSTAGTMWHEFQTLAARGYVVFWSNPRGSTGYGEAHSMAIERDWGAVTMADVMAGVDLVCERDGVDADDAFVTGGSFGGFMTGWIVGQTDFFTGAVAQRGVYDLSSFYGSTDAFKLVEWDFGTTPWDDPAFLWEQSPVARADEVTTPTLVIHADNDFRVPVNNGEMFYLFLKKAGVDTRLVRYPREGHELSRSGEPGHIVDRIERIVRWFDGYSAHHDVPRALDRGDDGLSAGEETGNEDDADAGEDSDNADDGEDGGDDAGDDE</sequence>
<dbReference type="Pfam" id="PF07676">
    <property type="entry name" value="PD40"/>
    <property type="match status" value="3"/>
</dbReference>
<dbReference type="PANTHER" id="PTHR42776">
    <property type="entry name" value="SERINE PEPTIDASE S9 FAMILY MEMBER"/>
    <property type="match status" value="1"/>
</dbReference>
<reference evidence="8" key="1">
    <citation type="submission" date="2016-10" db="EMBL/GenBank/DDBJ databases">
        <authorList>
            <person name="Varghese N."/>
            <person name="Submissions S."/>
        </authorList>
    </citation>
    <scope>NUCLEOTIDE SEQUENCE [LARGE SCALE GENOMIC DNA]</scope>
    <source>
        <strain evidence="8">CGMCC 1.10119</strain>
    </source>
</reference>
<evidence type="ECO:0000313" key="7">
    <source>
        <dbReference type="EMBL" id="SDL89280.1"/>
    </source>
</evidence>
<dbReference type="GO" id="GO:0004177">
    <property type="term" value="F:aminopeptidase activity"/>
    <property type="evidence" value="ECO:0007669"/>
    <property type="project" value="UniProtKB-KW"/>
</dbReference>
<proteinExistence type="inferred from homology"/>
<feature type="compositionally biased region" description="Acidic residues" evidence="5">
    <location>
        <begin position="676"/>
        <end position="705"/>
    </location>
</feature>
<keyword evidence="8" id="KW-1185">Reference proteome</keyword>
<dbReference type="InterPro" id="IPR011042">
    <property type="entry name" value="6-blade_b-propeller_TolB-like"/>
</dbReference>
<name>A0A1G9NSB6_9EURY</name>
<dbReference type="PANTHER" id="PTHR42776:SF4">
    <property type="entry name" value="ACYLAMINO-ACID-RELEASING ENZYME"/>
    <property type="match status" value="1"/>
</dbReference>
<keyword evidence="2" id="KW-0645">Protease</keyword>
<dbReference type="FunFam" id="3.40.50.1820:FF:000028">
    <property type="entry name" value="S9 family peptidase"/>
    <property type="match status" value="1"/>
</dbReference>
<dbReference type="SUPFAM" id="SSF53474">
    <property type="entry name" value="alpha/beta-Hydrolases"/>
    <property type="match status" value="1"/>
</dbReference>
<dbReference type="AlphaFoldDB" id="A0A1G9NSB6"/>
<evidence type="ECO:0000256" key="3">
    <source>
        <dbReference type="ARBA" id="ARBA00022801"/>
    </source>
</evidence>
<dbReference type="Pfam" id="PF00326">
    <property type="entry name" value="Peptidase_S9"/>
    <property type="match status" value="1"/>
</dbReference>
<keyword evidence="7" id="KW-0031">Aminopeptidase</keyword>
<dbReference type="Proteomes" id="UP000199451">
    <property type="component" value="Unassembled WGS sequence"/>
</dbReference>
<dbReference type="SUPFAM" id="SSF82171">
    <property type="entry name" value="DPP6 N-terminal domain-like"/>
    <property type="match status" value="1"/>
</dbReference>
<feature type="domain" description="Peptidase S9 prolyl oligopeptidase catalytic" evidence="6">
    <location>
        <begin position="449"/>
        <end position="654"/>
    </location>
</feature>
<evidence type="ECO:0000256" key="5">
    <source>
        <dbReference type="SAM" id="MobiDB-lite"/>
    </source>
</evidence>
<dbReference type="Gene3D" id="3.40.50.1820">
    <property type="entry name" value="alpha/beta hydrolase"/>
    <property type="match status" value="1"/>
</dbReference>
<evidence type="ECO:0000259" key="6">
    <source>
        <dbReference type="Pfam" id="PF00326"/>
    </source>
</evidence>
<protein>
    <submittedName>
        <fullName evidence="7">Dipeptidyl aminopeptidase/acylaminoacyl peptidase</fullName>
    </submittedName>
</protein>
<dbReference type="InterPro" id="IPR011659">
    <property type="entry name" value="WD40"/>
</dbReference>
<evidence type="ECO:0000256" key="1">
    <source>
        <dbReference type="ARBA" id="ARBA00010040"/>
    </source>
</evidence>
<accession>A0A1G9NSB6</accession>
<evidence type="ECO:0000313" key="8">
    <source>
        <dbReference type="Proteomes" id="UP000199451"/>
    </source>
</evidence>
<dbReference type="STRING" id="660521.SAMN04487949_0085"/>
<dbReference type="Gene3D" id="2.120.10.30">
    <property type="entry name" value="TolB, C-terminal domain"/>
    <property type="match status" value="2"/>
</dbReference>
<dbReference type="EMBL" id="FNHL01000001">
    <property type="protein sequence ID" value="SDL89280.1"/>
    <property type="molecule type" value="Genomic_DNA"/>
</dbReference>
<evidence type="ECO:0000256" key="2">
    <source>
        <dbReference type="ARBA" id="ARBA00022670"/>
    </source>
</evidence>
<dbReference type="GO" id="GO:0006508">
    <property type="term" value="P:proteolysis"/>
    <property type="evidence" value="ECO:0007669"/>
    <property type="project" value="UniProtKB-KW"/>
</dbReference>
<feature type="region of interest" description="Disordered" evidence="5">
    <location>
        <begin position="1"/>
        <end position="23"/>
    </location>
</feature>
<dbReference type="OrthoDB" id="25019at2157"/>
<gene>
    <name evidence="7" type="ORF">SAMN04487949_0085</name>
</gene>
<feature type="region of interest" description="Disordered" evidence="5">
    <location>
        <begin position="660"/>
        <end position="705"/>
    </location>
</feature>
<keyword evidence="3" id="KW-0378">Hydrolase</keyword>
<evidence type="ECO:0000256" key="4">
    <source>
        <dbReference type="ARBA" id="ARBA00022825"/>
    </source>
</evidence>
<organism evidence="7 8">
    <name type="scientific">Halogranum gelatinilyticum</name>
    <dbReference type="NCBI Taxonomy" id="660521"/>
    <lineage>
        <taxon>Archaea</taxon>
        <taxon>Methanobacteriati</taxon>
        <taxon>Methanobacteriota</taxon>
        <taxon>Stenosarchaea group</taxon>
        <taxon>Halobacteria</taxon>
        <taxon>Halobacteriales</taxon>
        <taxon>Haloferacaceae</taxon>
    </lineage>
</organism>
<dbReference type="InterPro" id="IPR029058">
    <property type="entry name" value="AB_hydrolase_fold"/>
</dbReference>
<keyword evidence="4" id="KW-0720">Serine protease</keyword>
<dbReference type="InterPro" id="IPR001375">
    <property type="entry name" value="Peptidase_S9_cat"/>
</dbReference>
<dbReference type="RefSeq" id="WP_089692986.1">
    <property type="nucleotide sequence ID" value="NZ_FNHL01000001.1"/>
</dbReference>